<feature type="domain" description="Aminoglycoside phosphotransferase" evidence="1">
    <location>
        <begin position="68"/>
        <end position="280"/>
    </location>
</feature>
<protein>
    <recommendedName>
        <fullName evidence="1">Aminoglycoside phosphotransferase domain-containing protein</fullName>
    </recommendedName>
</protein>
<dbReference type="RefSeq" id="WP_227778407.1">
    <property type="nucleotide sequence ID" value="NZ_BAABKX010000013.1"/>
</dbReference>
<dbReference type="PANTHER" id="PTHR21310">
    <property type="entry name" value="AMINOGLYCOSIDE PHOSPHOTRANSFERASE-RELATED-RELATED"/>
    <property type="match status" value="1"/>
</dbReference>
<dbReference type="Proteomes" id="UP001501729">
    <property type="component" value="Unassembled WGS sequence"/>
</dbReference>
<dbReference type="InterPro" id="IPR011009">
    <property type="entry name" value="Kinase-like_dom_sf"/>
</dbReference>
<keyword evidence="3" id="KW-1185">Reference proteome</keyword>
<organism evidence="2 3">
    <name type="scientific">Haladaptatus pallidirubidus</name>
    <dbReference type="NCBI Taxonomy" id="1008152"/>
    <lineage>
        <taxon>Archaea</taxon>
        <taxon>Methanobacteriati</taxon>
        <taxon>Methanobacteriota</taxon>
        <taxon>Stenosarchaea group</taxon>
        <taxon>Halobacteria</taxon>
        <taxon>Halobacteriales</taxon>
        <taxon>Haladaptataceae</taxon>
        <taxon>Haladaptatus</taxon>
    </lineage>
</organism>
<accession>A0AAV3UKE1</accession>
<dbReference type="Gene3D" id="3.90.1200.10">
    <property type="match status" value="1"/>
</dbReference>
<dbReference type="InterPro" id="IPR002575">
    <property type="entry name" value="Aminoglycoside_PTrfase"/>
</dbReference>
<evidence type="ECO:0000259" key="1">
    <source>
        <dbReference type="Pfam" id="PF01636"/>
    </source>
</evidence>
<evidence type="ECO:0000313" key="2">
    <source>
        <dbReference type="EMBL" id="GAA5054206.1"/>
    </source>
</evidence>
<reference evidence="2 3" key="1">
    <citation type="journal article" date="2019" name="Int. J. Syst. Evol. Microbiol.">
        <title>The Global Catalogue of Microorganisms (GCM) 10K type strain sequencing project: providing services to taxonomists for standard genome sequencing and annotation.</title>
        <authorList>
            <consortium name="The Broad Institute Genomics Platform"/>
            <consortium name="The Broad Institute Genome Sequencing Center for Infectious Disease"/>
            <person name="Wu L."/>
            <person name="Ma J."/>
        </authorList>
    </citation>
    <scope>NUCLEOTIDE SEQUENCE [LARGE SCALE GENOMIC DNA]</scope>
    <source>
        <strain evidence="2 3">JCM 17504</strain>
    </source>
</reference>
<dbReference type="SUPFAM" id="SSF56112">
    <property type="entry name" value="Protein kinase-like (PK-like)"/>
    <property type="match status" value="1"/>
</dbReference>
<dbReference type="AlphaFoldDB" id="A0AAV3UKE1"/>
<name>A0AAV3UKE1_9EURY</name>
<gene>
    <name evidence="2" type="ORF">GCM10025751_32450</name>
</gene>
<dbReference type="InterPro" id="IPR051678">
    <property type="entry name" value="AGP_Transferase"/>
</dbReference>
<comment type="caution">
    <text evidence="2">The sequence shown here is derived from an EMBL/GenBank/DDBJ whole genome shotgun (WGS) entry which is preliminary data.</text>
</comment>
<dbReference type="PANTHER" id="PTHR21310:SF15">
    <property type="entry name" value="AMINOGLYCOSIDE PHOSPHOTRANSFERASE DOMAIN-CONTAINING PROTEIN"/>
    <property type="match status" value="1"/>
</dbReference>
<evidence type="ECO:0000313" key="3">
    <source>
        <dbReference type="Proteomes" id="UP001501729"/>
    </source>
</evidence>
<proteinExistence type="predicted"/>
<dbReference type="EMBL" id="BAABKX010000013">
    <property type="protein sequence ID" value="GAA5054206.1"/>
    <property type="molecule type" value="Genomic_DNA"/>
</dbReference>
<dbReference type="GeneID" id="68616708"/>
<sequence>MLSQTTITELVHGVYPQWTVTAVDAVDQGLNQIYILQITADEQVPQQIDRDEFPVILKYCTTTDPDIFRQEPQILTQIASATDIPVPQIFGTGSTIDETPFFLMEYCDGENYEGNMTTLSSDIQYHLAHTAGQHLAELHQSWKFSHFGTIIADRDMLSVKENDRGWPEYFSTLVEHPLASLENEEPFADLVPELRRTLTNSIKSLAGNFQAKFAHNDYRLGNFLIEPETGRIRTVLDWESAIAAPPEYDLVKTEQLLCNYGSHDSEFRTRIRNGLQDGYTRNSTWPTRLEKQRDVYLLGTRLPAMQWMTQWYTGSERNTAETRHRQALANLL</sequence>
<dbReference type="Pfam" id="PF01636">
    <property type="entry name" value="APH"/>
    <property type="match status" value="1"/>
</dbReference>